<organism evidence="3 4">
    <name type="scientific">Aurantimonas marianensis</name>
    <dbReference type="NCBI Taxonomy" id="2920428"/>
    <lineage>
        <taxon>Bacteria</taxon>
        <taxon>Pseudomonadati</taxon>
        <taxon>Pseudomonadota</taxon>
        <taxon>Alphaproteobacteria</taxon>
        <taxon>Hyphomicrobiales</taxon>
        <taxon>Aurantimonadaceae</taxon>
        <taxon>Aurantimonas</taxon>
    </lineage>
</organism>
<proteinExistence type="predicted"/>
<sequence length="87" mass="9335">MNRTIGWVVGIIVLLIVVWFAFTMINVDQTQEGELPEVSVEGGQMPEAEVTTGDVDVGTEEKTVTVPTVDVQPAPETDTPEQPAPAN</sequence>
<evidence type="ECO:0000256" key="1">
    <source>
        <dbReference type="SAM" id="MobiDB-lite"/>
    </source>
</evidence>
<gene>
    <name evidence="3" type="ORF">MJ956_13720</name>
</gene>
<feature type="region of interest" description="Disordered" evidence="1">
    <location>
        <begin position="36"/>
        <end position="87"/>
    </location>
</feature>
<evidence type="ECO:0000313" key="4">
    <source>
        <dbReference type="Proteomes" id="UP001155220"/>
    </source>
</evidence>
<keyword evidence="2" id="KW-1133">Transmembrane helix</keyword>
<protein>
    <submittedName>
        <fullName evidence="3">DUF4064 domain-containing protein</fullName>
    </submittedName>
</protein>
<keyword evidence="4" id="KW-1185">Reference proteome</keyword>
<dbReference type="Proteomes" id="UP001155220">
    <property type="component" value="Unassembled WGS sequence"/>
</dbReference>
<keyword evidence="2" id="KW-0812">Transmembrane</keyword>
<dbReference type="AlphaFoldDB" id="A0A9X2HD05"/>
<evidence type="ECO:0000313" key="3">
    <source>
        <dbReference type="EMBL" id="MCP3056192.1"/>
    </source>
</evidence>
<accession>A0A9X2HD05</accession>
<evidence type="ECO:0000256" key="2">
    <source>
        <dbReference type="SAM" id="Phobius"/>
    </source>
</evidence>
<comment type="caution">
    <text evidence="3">The sequence shown here is derived from an EMBL/GenBank/DDBJ whole genome shotgun (WGS) entry which is preliminary data.</text>
</comment>
<name>A0A9X2HD05_9HYPH</name>
<reference evidence="3" key="1">
    <citation type="submission" date="2022-03" db="EMBL/GenBank/DDBJ databases">
        <title>Aurantimonas Liuensis sp. Nov., isolated from the hadal seawater of the Mariana Trench.</title>
        <authorList>
            <person name="Liu R."/>
        </authorList>
    </citation>
    <scope>NUCLEOTIDE SEQUENCE</scope>
    <source>
        <strain evidence="3">LRZ36</strain>
    </source>
</reference>
<feature type="transmembrane region" description="Helical" evidence="2">
    <location>
        <begin position="6"/>
        <end position="25"/>
    </location>
</feature>
<dbReference type="RefSeq" id="WP_253965014.1">
    <property type="nucleotide sequence ID" value="NZ_JALHBS010000083.1"/>
</dbReference>
<dbReference type="EMBL" id="JALHBS010000083">
    <property type="protein sequence ID" value="MCP3056192.1"/>
    <property type="molecule type" value="Genomic_DNA"/>
</dbReference>
<keyword evidence="2" id="KW-0472">Membrane</keyword>